<comment type="caution">
    <text evidence="1">The sequence shown here is derived from an EMBL/GenBank/DDBJ whole genome shotgun (WGS) entry which is preliminary data.</text>
</comment>
<dbReference type="Proteomes" id="UP000224460">
    <property type="component" value="Unassembled WGS sequence"/>
</dbReference>
<reference evidence="1" key="1">
    <citation type="submission" date="2017-10" db="EMBL/GenBank/DDBJ databases">
        <title>Genome sequence of cellulolytic Lachnospiraceae bacterium XHS1971 isolated from hotspring sediment.</title>
        <authorList>
            <person name="Vasudevan G."/>
            <person name="Joshi A.J."/>
            <person name="Hivarkar S."/>
            <person name="Lanjekar V.B."/>
            <person name="Dhakephalkar P.K."/>
            <person name="Dagar S."/>
        </authorList>
    </citation>
    <scope>NUCLEOTIDE SEQUENCE</scope>
    <source>
        <strain evidence="1">XHS1971</strain>
    </source>
</reference>
<evidence type="ECO:0000313" key="1">
    <source>
        <dbReference type="EMBL" id="PHV69507.1"/>
    </source>
</evidence>
<sequence>MDKGLEKAQVLIEALPYIQAFNGNRVVIKYGGSAMLDPEINKTIVQDMVLLKLVGLKPIIVHGGGPEINNMLKRLDIQSEFINGLRVTTKETMEVVEMVLAGKVNKQIVEMISGQGGLAVGLTGKDGKILRAKKLQKGEIDLGFVGEIEKVHTELIETLINSDFIPVISPIGSDEEGNTYNINADYAAVAIAGALKAQKLVFLTDVEGVLKDKDDPSSLISFLNDEEAKKYIEEGIIAGGMIPKVECCMEAIEEGVSMVHILDGRQKHALILEIYTPNGIGTMLYKKEERK</sequence>
<dbReference type="EMBL" id="PEDL01000026">
    <property type="protein sequence ID" value="PHV69507.1"/>
    <property type="molecule type" value="Genomic_DNA"/>
</dbReference>
<protein>
    <submittedName>
        <fullName evidence="1">Acetylglutamate kinase</fullName>
    </submittedName>
</protein>
<proteinExistence type="predicted"/>
<keyword evidence="1" id="KW-0418">Kinase</keyword>
<evidence type="ECO:0000313" key="2">
    <source>
        <dbReference type="Proteomes" id="UP000224460"/>
    </source>
</evidence>
<accession>A0AC61D8X6</accession>
<name>A0AC61D8X6_9FIRM</name>
<organism evidence="1 2">
    <name type="scientific">Sporanaerobium hydrogeniformans</name>
    <dbReference type="NCBI Taxonomy" id="3072179"/>
    <lineage>
        <taxon>Bacteria</taxon>
        <taxon>Bacillati</taxon>
        <taxon>Bacillota</taxon>
        <taxon>Clostridia</taxon>
        <taxon>Lachnospirales</taxon>
        <taxon>Lachnospiraceae</taxon>
        <taxon>Sporanaerobium</taxon>
    </lineage>
</organism>
<keyword evidence="1" id="KW-0808">Transferase</keyword>
<keyword evidence="2" id="KW-1185">Reference proteome</keyword>
<gene>
    <name evidence="1" type="primary">argB</name>
    <name evidence="1" type="ORF">CS063_15395</name>
</gene>